<accession>A0ABS7T463</accession>
<sequence>MITFDIAAAPPQERNRIQSLFERFGWENLGGSSYRYPRLGTDDQPVEDWFNHVVPALMLFRTYLISSGRQLSKFTLDVNSSSGYSPAAGYGAPPQSGAAVTLYPPTNVAFGERNLRDWLTGITYPY</sequence>
<reference evidence="1 2" key="1">
    <citation type="submission" date="2021-09" db="EMBL/GenBank/DDBJ databases">
        <title>Lysobacter sp. 13A isolated from the river sediment.</title>
        <authorList>
            <person name="Liu H."/>
            <person name="Li S."/>
            <person name="Mao S."/>
        </authorList>
    </citation>
    <scope>NUCLEOTIDE SEQUENCE [LARGE SCALE GENOMIC DNA]</scope>
    <source>
        <strain evidence="1 2">13A</strain>
    </source>
</reference>
<gene>
    <name evidence="1" type="ORF">K6753_03750</name>
</gene>
<evidence type="ECO:0000313" key="1">
    <source>
        <dbReference type="EMBL" id="MBZ4038648.1"/>
    </source>
</evidence>
<dbReference type="EMBL" id="JAINZW010000002">
    <property type="protein sequence ID" value="MBZ4038648.1"/>
    <property type="molecule type" value="Genomic_DNA"/>
</dbReference>
<dbReference type="Proteomes" id="UP001430954">
    <property type="component" value="Unassembled WGS sequence"/>
</dbReference>
<proteinExistence type="predicted"/>
<dbReference type="RefSeq" id="WP_223674865.1">
    <property type="nucleotide sequence ID" value="NZ_JAINZW010000002.1"/>
</dbReference>
<protein>
    <submittedName>
        <fullName evidence="1">Uncharacterized protein</fullName>
    </submittedName>
</protein>
<evidence type="ECO:0000313" key="2">
    <source>
        <dbReference type="Proteomes" id="UP001430954"/>
    </source>
</evidence>
<organism evidence="1 2">
    <name type="scientific">Novilysobacter selenitireducens</name>
    <dbReference type="NCBI Taxonomy" id="2872639"/>
    <lineage>
        <taxon>Bacteria</taxon>
        <taxon>Pseudomonadati</taxon>
        <taxon>Pseudomonadota</taxon>
        <taxon>Gammaproteobacteria</taxon>
        <taxon>Lysobacterales</taxon>
        <taxon>Lysobacteraceae</taxon>
        <taxon>Novilysobacter</taxon>
    </lineage>
</organism>
<comment type="caution">
    <text evidence="1">The sequence shown here is derived from an EMBL/GenBank/DDBJ whole genome shotgun (WGS) entry which is preliminary data.</text>
</comment>
<name>A0ABS7T463_9GAMM</name>
<keyword evidence="2" id="KW-1185">Reference proteome</keyword>